<evidence type="ECO:0000313" key="3">
    <source>
        <dbReference type="Proteomes" id="UP000030693"/>
    </source>
</evidence>
<feature type="region of interest" description="Disordered" evidence="1">
    <location>
        <begin position="465"/>
        <end position="582"/>
    </location>
</feature>
<dbReference type="EMBL" id="KB932202">
    <property type="protein sequence ID" value="KCV71617.1"/>
    <property type="molecule type" value="Genomic_DNA"/>
</dbReference>
<feature type="compositionally biased region" description="Low complexity" evidence="1">
    <location>
        <begin position="241"/>
        <end position="252"/>
    </location>
</feature>
<evidence type="ECO:0000313" key="2">
    <source>
        <dbReference type="EMBL" id="KCV71617.1"/>
    </source>
</evidence>
<feature type="compositionally biased region" description="Low complexity" evidence="1">
    <location>
        <begin position="1"/>
        <end position="14"/>
    </location>
</feature>
<dbReference type="STRING" id="691883.A0A058ZDS6"/>
<feature type="compositionally biased region" description="Polar residues" evidence="1">
    <location>
        <begin position="128"/>
        <end position="138"/>
    </location>
</feature>
<dbReference type="OMA" id="SACEETP"/>
<name>A0A058ZDS6_FONAL</name>
<reference evidence="2" key="1">
    <citation type="submission" date="2013-04" db="EMBL/GenBank/DDBJ databases">
        <title>The Genome Sequence of Fonticula alba ATCC 38817.</title>
        <authorList>
            <consortium name="The Broad Institute Genomics Platform"/>
            <person name="Russ C."/>
            <person name="Cuomo C."/>
            <person name="Burger G."/>
            <person name="Gray M.W."/>
            <person name="Holland P.W.H."/>
            <person name="King N."/>
            <person name="Lang F.B.F."/>
            <person name="Roger A.J."/>
            <person name="Ruiz-Trillo I."/>
            <person name="Brown M."/>
            <person name="Walker B."/>
            <person name="Young S."/>
            <person name="Zeng Q."/>
            <person name="Gargeya S."/>
            <person name="Fitzgerald M."/>
            <person name="Haas B."/>
            <person name="Abouelleil A."/>
            <person name="Allen A.W."/>
            <person name="Alvarado L."/>
            <person name="Arachchi H.M."/>
            <person name="Berlin A.M."/>
            <person name="Chapman S.B."/>
            <person name="Gainer-Dewar J."/>
            <person name="Goldberg J."/>
            <person name="Griggs A."/>
            <person name="Gujja S."/>
            <person name="Hansen M."/>
            <person name="Howarth C."/>
            <person name="Imamovic A."/>
            <person name="Ireland A."/>
            <person name="Larimer J."/>
            <person name="McCowan C."/>
            <person name="Murphy C."/>
            <person name="Pearson M."/>
            <person name="Poon T.W."/>
            <person name="Priest M."/>
            <person name="Roberts A."/>
            <person name="Saif S."/>
            <person name="Shea T."/>
            <person name="Sisk P."/>
            <person name="Sykes S."/>
            <person name="Wortman J."/>
            <person name="Nusbaum C."/>
            <person name="Birren B."/>
        </authorList>
    </citation>
    <scope>NUCLEOTIDE SEQUENCE [LARGE SCALE GENOMIC DNA]</scope>
    <source>
        <strain evidence="2">ATCC 38817</strain>
    </source>
</reference>
<proteinExistence type="predicted"/>
<evidence type="ECO:0000256" key="1">
    <source>
        <dbReference type="SAM" id="MobiDB-lite"/>
    </source>
</evidence>
<feature type="compositionally biased region" description="Low complexity" evidence="1">
    <location>
        <begin position="310"/>
        <end position="350"/>
    </location>
</feature>
<gene>
    <name evidence="2" type="ORF">H696_01034</name>
</gene>
<protein>
    <submittedName>
        <fullName evidence="2">Uncharacterized protein</fullName>
    </submittedName>
</protein>
<feature type="compositionally biased region" description="Low complexity" evidence="1">
    <location>
        <begin position="607"/>
        <end position="619"/>
    </location>
</feature>
<feature type="compositionally biased region" description="Low complexity" evidence="1">
    <location>
        <begin position="146"/>
        <end position="159"/>
    </location>
</feature>
<accession>A0A058ZDS6</accession>
<feature type="region of interest" description="Disordered" evidence="1">
    <location>
        <begin position="595"/>
        <end position="619"/>
    </location>
</feature>
<dbReference type="AlphaFoldDB" id="A0A058ZDS6"/>
<organism evidence="2">
    <name type="scientific">Fonticula alba</name>
    <name type="common">Slime mold</name>
    <dbReference type="NCBI Taxonomy" id="691883"/>
    <lineage>
        <taxon>Eukaryota</taxon>
        <taxon>Rotosphaerida</taxon>
        <taxon>Fonticulaceae</taxon>
        <taxon>Fonticula</taxon>
    </lineage>
</organism>
<feature type="compositionally biased region" description="Low complexity" evidence="1">
    <location>
        <begin position="381"/>
        <end position="396"/>
    </location>
</feature>
<dbReference type="RefSeq" id="XP_009493195.1">
    <property type="nucleotide sequence ID" value="XM_009494920.1"/>
</dbReference>
<feature type="compositionally biased region" description="Polar residues" evidence="1">
    <location>
        <begin position="288"/>
        <end position="303"/>
    </location>
</feature>
<feature type="compositionally biased region" description="Low complexity" evidence="1">
    <location>
        <begin position="89"/>
        <end position="103"/>
    </location>
</feature>
<dbReference type="GeneID" id="20525759"/>
<feature type="compositionally biased region" description="Low complexity" evidence="1">
    <location>
        <begin position="186"/>
        <end position="200"/>
    </location>
</feature>
<feature type="compositionally biased region" description="Low complexity" evidence="1">
    <location>
        <begin position="550"/>
        <end position="561"/>
    </location>
</feature>
<feature type="compositionally biased region" description="Polar residues" evidence="1">
    <location>
        <begin position="74"/>
        <end position="84"/>
    </location>
</feature>
<keyword evidence="3" id="KW-1185">Reference proteome</keyword>
<sequence length="704" mass="71545">MDSSFHARSFSSLSQGRTYAGGTVAPSTPAPSRGATAPLQAANSRSAVRPTRGQSAPLMDASTPAPVGAARSGQAATSFASTFSVGAFTPPESRPPGSRRSSPPATPAPELPNTLPLRSLAAAAAAATTSGVLSSPGSPISRPRAGKPSAAAGSLLSPSNERGLLRRPASNGGHTGLTPALKMLQTSSRPSRPSTRIPMTGPQTPAPCQRARPATGRVSACEETPTGGASGPGMGPAIGQPTPRRLPTVVTPFNFSSDELRQRRTRTMQAAEPAPAVSGTRRGPQPTPRGSISGRVSTATPSGNAVEATPSRAPARPRAPQAMPPSSAASGALSSLAPLPAPARAPGGRPETTPHSGGSTFTIPITPPRPRGRGAPLAVTAAARPRPGERPATARPLGVRPPVASRGGAPSAVVDQALEWLNSDPAFMHTSAGDIQHEEAASASPAHRFWVSALAPVAAVQNTRFTGRAVPPSPRGSGAPLPMARARRLDGPRPVSSNSSGQYRAPFSPARKATAGRVSLTPRRPPGTTSLREESRCPGSPPSPPDRDGTASASSLATITTPPRLLGTGQTNGSSFSSPSSAGSLNILSSISLSRAGTPTGPRGLVSTSASIPAPGPAAAPQQQSDQMMLFSAPLVDEQALLASLGGTPERTILWTSGSEDMTEAPTPQQAEAALLREYELLRAEEQRLAELEAALLQRLPPGP</sequence>
<dbReference type="Proteomes" id="UP000030693">
    <property type="component" value="Unassembled WGS sequence"/>
</dbReference>
<feature type="region of interest" description="Disordered" evidence="1">
    <location>
        <begin position="1"/>
        <end position="410"/>
    </location>
</feature>